<dbReference type="GO" id="GO:0008932">
    <property type="term" value="F:lytic endotransglycosylase activity"/>
    <property type="evidence" value="ECO:0007669"/>
    <property type="project" value="TreeGrafter"/>
</dbReference>
<dbReference type="SUPFAM" id="SSF54106">
    <property type="entry name" value="LysM domain"/>
    <property type="match status" value="2"/>
</dbReference>
<proteinExistence type="predicted"/>
<dbReference type="Pfam" id="PF01476">
    <property type="entry name" value="LysM"/>
    <property type="match status" value="2"/>
</dbReference>
<evidence type="ECO:0000313" key="3">
    <source>
        <dbReference type="Proteomes" id="UP000234211"/>
    </source>
</evidence>
<feature type="domain" description="LysM" evidence="1">
    <location>
        <begin position="86"/>
        <end position="130"/>
    </location>
</feature>
<dbReference type="PANTHER" id="PTHR33734">
    <property type="entry name" value="LYSM DOMAIN-CONTAINING GPI-ANCHORED PROTEIN 2"/>
    <property type="match status" value="1"/>
</dbReference>
<dbReference type="InterPro" id="IPR018392">
    <property type="entry name" value="LysM"/>
</dbReference>
<gene>
    <name evidence="2" type="ORF">TNO020_40047</name>
</gene>
<dbReference type="PANTHER" id="PTHR33734:SF22">
    <property type="entry name" value="MEMBRANE-BOUND LYTIC MUREIN TRANSGLYCOSYLASE D"/>
    <property type="match status" value="1"/>
</dbReference>
<dbReference type="InterPro" id="IPR036779">
    <property type="entry name" value="LysM_dom_sf"/>
</dbReference>
<dbReference type="CDD" id="cd00118">
    <property type="entry name" value="LysM"/>
    <property type="match status" value="2"/>
</dbReference>
<name>A0A2H1YH75_9FLAO</name>
<dbReference type="AlphaFoldDB" id="A0A2H1YH75"/>
<feature type="domain" description="LysM" evidence="1">
    <location>
        <begin position="195"/>
        <end position="238"/>
    </location>
</feature>
<dbReference type="Proteomes" id="UP000234211">
    <property type="component" value="Unassembled WGS sequence"/>
</dbReference>
<evidence type="ECO:0000259" key="1">
    <source>
        <dbReference type="PROSITE" id="PS51782"/>
    </source>
</evidence>
<evidence type="ECO:0000313" key="2">
    <source>
        <dbReference type="EMBL" id="SOS74828.1"/>
    </source>
</evidence>
<dbReference type="Gene3D" id="3.10.350.10">
    <property type="entry name" value="LysM domain"/>
    <property type="match status" value="2"/>
</dbReference>
<dbReference type="OrthoDB" id="2149800at2"/>
<sequence>MKNELSFVFLLLIGIYGGYSQEKFTKKIAKNSSEKIQDKKLPEGWDTVLLDNKTAYMNLITGRISRTFPTESAVKPIPKKEFDPTILHKVKKGETLSTIARKYNLKLAKLYQLNSVANFDALKIGQEIVVGYAKNSSEKKAFLNTPTTQSVQKSKEKTEEVTENITKTINLSEFKLDKKPKQAKQLKQVKENTSTYHVVATGETLYRIATQYKISVKKLKELNDIKNNTIAIGQKLKIKE</sequence>
<accession>A0A2H1YH75</accession>
<organism evidence="2 3">
    <name type="scientific">Tenacibaculum piscium</name>
    <dbReference type="NCBI Taxonomy" id="1458515"/>
    <lineage>
        <taxon>Bacteria</taxon>
        <taxon>Pseudomonadati</taxon>
        <taxon>Bacteroidota</taxon>
        <taxon>Flavobacteriia</taxon>
        <taxon>Flavobacteriales</taxon>
        <taxon>Flavobacteriaceae</taxon>
        <taxon>Tenacibaculum</taxon>
    </lineage>
</organism>
<keyword evidence="3" id="KW-1185">Reference proteome</keyword>
<dbReference type="EMBL" id="OENF01000034">
    <property type="protein sequence ID" value="SOS74828.1"/>
    <property type="molecule type" value="Genomic_DNA"/>
</dbReference>
<protein>
    <recommendedName>
        <fullName evidence="1">LysM domain-containing protein</fullName>
    </recommendedName>
</protein>
<dbReference type="RefSeq" id="WP_101917367.1">
    <property type="nucleotide sequence ID" value="NZ_JAJGWS010000006.1"/>
</dbReference>
<dbReference type="PROSITE" id="PS51782">
    <property type="entry name" value="LYSM"/>
    <property type="match status" value="2"/>
</dbReference>
<dbReference type="SMART" id="SM00257">
    <property type="entry name" value="LysM"/>
    <property type="match status" value="2"/>
</dbReference>
<reference evidence="3" key="1">
    <citation type="submission" date="2017-11" db="EMBL/GenBank/DDBJ databases">
        <authorList>
            <person name="Duchaud E."/>
        </authorList>
    </citation>
    <scope>NUCLEOTIDE SEQUENCE [LARGE SCALE GENOMIC DNA]</scope>
    <source>
        <strain evidence="3">Tenacibaculum sp. TNO020</strain>
    </source>
</reference>